<evidence type="ECO:0000256" key="1">
    <source>
        <dbReference type="SAM" id="Coils"/>
    </source>
</evidence>
<reference evidence="4" key="1">
    <citation type="submission" date="2022-08" db="EMBL/GenBank/DDBJ databases">
        <title>Novel sulphate-reducing endosymbionts in the free-living metamonad Anaeramoeba.</title>
        <authorList>
            <person name="Jerlstrom-Hultqvist J."/>
            <person name="Cepicka I."/>
            <person name="Gallot-Lavallee L."/>
            <person name="Salas-Leiva D."/>
            <person name="Curtis B.A."/>
            <person name="Zahonova K."/>
            <person name="Pipaliya S."/>
            <person name="Dacks J."/>
            <person name="Roger A.J."/>
        </authorList>
    </citation>
    <scope>NUCLEOTIDE SEQUENCE</scope>
    <source>
        <strain evidence="4">Busselton2</strain>
    </source>
</reference>
<accession>A0AAV7ZZR4</accession>
<dbReference type="InterPro" id="IPR044926">
    <property type="entry name" value="RGS_subdomain_2"/>
</dbReference>
<dbReference type="PANTHER" id="PTHR46361:SF3">
    <property type="entry name" value="ELECTRON CARRIER_ PROTEIN DISULFIDE OXIDOREDUCTASE"/>
    <property type="match status" value="1"/>
</dbReference>
<dbReference type="InterPro" id="IPR036305">
    <property type="entry name" value="RGS_sf"/>
</dbReference>
<feature type="region of interest" description="Disordered" evidence="2">
    <location>
        <begin position="282"/>
        <end position="349"/>
    </location>
</feature>
<protein>
    <submittedName>
        <fullName evidence="4">Electron carrier/ protein disulfide oxidoreductase</fullName>
    </submittedName>
</protein>
<sequence>MTNTRSSRYGQTLRTILSRRNKKKGNQKSDHLKGTGQTNIKAPDQKKCKKNSELEHLKFEYKKMKRKHEQLKEQQITETTLRKLHNVYAKIKDQEKEKSSLKEELSGFRESDPKKQKGISKNNQNNEFKDEGIEQKKKKIENLTKSIDELKSKKKINFNEKVNSKQTKLKDLTNETNRLLLDLSFLKEHMKMLQKPKQRNKEEEEKLMIQKRLLKRIQEQYSQQKRKAKKIWFDINNLQSINKSSLDYRQTQSSIKIKCSSIQVENEKLQHEIDTLKQLKATSENRTIGSESETSCSDFSSNNSHHNNHYNTNYTSDSDNSLSIQQSNKKRNTLNLKKSTSTISKGRRKLRISPSLSTKTIYHRTISELTETATHTDGSESFTMTFSDSCNSEQGFVNKIARFKDNMGNNEELWHNQINNGLAHYSNKKIKKPITISTQSLQKRTKKRSHSVNLISNVTIQPKKIKTNDSEVSLDLPNMLIIKKYKLLMKQQQKQKQQQQQQLEKKEKETEDRNKNYKEKENKLKKVDIPSLEVLLKIPKGVAYFKEFLCVHLNQENLLFFQSVKDYKANCQTQKQINKEAKKIIKKYIIPGSLFEINIESKTRQKILDLHSDSNYSTVMFDQAHQTVYNHLNLNSWEPFIQTRLFKTLLIELKKDQSYQTNPNFKKSKLIYPIKKKIVLNEEMEYLDNYHDAEKLSVMLLKKLTHILMIFYKISANNINLQLVSKSLIYRKFVKETLYLQRVRLNKLNEQQKLCFFINIYNLLFLHGLINYGIPTNRNGVKKFNQKCCYRICNDYFSLKDIYHGILRANNTYKSSLRNQNYFKKTDTRTKISLKKVQPQFHFALINFHFNIQLQIFTSSNIEQNFDSITRNVLTKLVKFSNKKLLLPNIFKLYKKDFGGIKNILNWINSNSSNKIYTYKKNNHNLVIKYPKNSLINPNFKILTQSMKLKNQFL</sequence>
<keyword evidence="1" id="KW-0175">Coiled coil</keyword>
<evidence type="ECO:0000256" key="2">
    <source>
        <dbReference type="SAM" id="MobiDB-lite"/>
    </source>
</evidence>
<gene>
    <name evidence="4" type="ORF">M0812_11294</name>
</gene>
<feature type="region of interest" description="Disordered" evidence="2">
    <location>
        <begin position="493"/>
        <end position="519"/>
    </location>
</feature>
<dbReference type="Gene3D" id="1.10.167.10">
    <property type="entry name" value="Regulator of G-protein Signalling 4, domain 2"/>
    <property type="match status" value="1"/>
</dbReference>
<feature type="domain" description="RGS" evidence="3">
    <location>
        <begin position="531"/>
        <end position="650"/>
    </location>
</feature>
<dbReference type="EMBL" id="JANTQA010000023">
    <property type="protein sequence ID" value="KAJ3445420.1"/>
    <property type="molecule type" value="Genomic_DNA"/>
</dbReference>
<feature type="region of interest" description="Disordered" evidence="2">
    <location>
        <begin position="94"/>
        <end position="134"/>
    </location>
</feature>
<name>A0AAV7ZZR4_9EUKA</name>
<feature type="compositionally biased region" description="Low complexity" evidence="2">
    <location>
        <begin position="493"/>
        <end position="502"/>
    </location>
</feature>
<evidence type="ECO:0000313" key="4">
    <source>
        <dbReference type="EMBL" id="KAJ3445420.1"/>
    </source>
</evidence>
<comment type="caution">
    <text evidence="4">The sequence shown here is derived from an EMBL/GenBank/DDBJ whole genome shotgun (WGS) entry which is preliminary data.</text>
</comment>
<evidence type="ECO:0000259" key="3">
    <source>
        <dbReference type="PROSITE" id="PS50132"/>
    </source>
</evidence>
<feature type="compositionally biased region" description="Polar residues" evidence="2">
    <location>
        <begin position="319"/>
        <end position="344"/>
    </location>
</feature>
<dbReference type="SMART" id="SM00315">
    <property type="entry name" value="RGS"/>
    <property type="match status" value="1"/>
</dbReference>
<dbReference type="PROSITE" id="PS50132">
    <property type="entry name" value="RGS"/>
    <property type="match status" value="1"/>
</dbReference>
<dbReference type="InterPro" id="IPR006869">
    <property type="entry name" value="DUF547"/>
</dbReference>
<feature type="compositionally biased region" description="Basic and acidic residues" evidence="2">
    <location>
        <begin position="503"/>
        <end position="519"/>
    </location>
</feature>
<dbReference type="Pfam" id="PF00615">
    <property type="entry name" value="RGS"/>
    <property type="match status" value="1"/>
</dbReference>
<feature type="compositionally biased region" description="Low complexity" evidence="2">
    <location>
        <begin position="290"/>
        <end position="318"/>
    </location>
</feature>
<dbReference type="Proteomes" id="UP001146793">
    <property type="component" value="Unassembled WGS sequence"/>
</dbReference>
<dbReference type="Pfam" id="PF04784">
    <property type="entry name" value="DUF547"/>
    <property type="match status" value="1"/>
</dbReference>
<dbReference type="PANTHER" id="PTHR46361">
    <property type="entry name" value="ELECTRON CARRIER/ PROTEIN DISULFIDE OXIDOREDUCTASE"/>
    <property type="match status" value="1"/>
</dbReference>
<dbReference type="PRINTS" id="PR01301">
    <property type="entry name" value="RGSPROTEIN"/>
</dbReference>
<dbReference type="SUPFAM" id="SSF48097">
    <property type="entry name" value="Regulator of G-protein signaling, RGS"/>
    <property type="match status" value="1"/>
</dbReference>
<dbReference type="InterPro" id="IPR016137">
    <property type="entry name" value="RGS"/>
</dbReference>
<feature type="compositionally biased region" description="Basic and acidic residues" evidence="2">
    <location>
        <begin position="94"/>
        <end position="115"/>
    </location>
</feature>
<evidence type="ECO:0000313" key="5">
    <source>
        <dbReference type="Proteomes" id="UP001146793"/>
    </source>
</evidence>
<organism evidence="4 5">
    <name type="scientific">Anaeramoeba flamelloides</name>
    <dbReference type="NCBI Taxonomy" id="1746091"/>
    <lineage>
        <taxon>Eukaryota</taxon>
        <taxon>Metamonada</taxon>
        <taxon>Anaeramoebidae</taxon>
        <taxon>Anaeramoeba</taxon>
    </lineage>
</organism>
<proteinExistence type="predicted"/>
<feature type="coiled-coil region" evidence="1">
    <location>
        <begin position="200"/>
        <end position="227"/>
    </location>
</feature>
<feature type="region of interest" description="Disordered" evidence="2">
    <location>
        <begin position="18"/>
        <end position="51"/>
    </location>
</feature>
<dbReference type="AlphaFoldDB" id="A0AAV7ZZR4"/>